<name>A0A1I2H201_9BACL</name>
<dbReference type="Pfam" id="PF08863">
    <property type="entry name" value="YolD"/>
    <property type="match status" value="1"/>
</dbReference>
<dbReference type="RefSeq" id="WP_046233656.1">
    <property type="nucleotide sequence ID" value="NZ_FONN01000019.1"/>
</dbReference>
<dbReference type="OrthoDB" id="2376882at2"/>
<evidence type="ECO:0000313" key="2">
    <source>
        <dbReference type="Proteomes" id="UP000183410"/>
    </source>
</evidence>
<proteinExistence type="predicted"/>
<gene>
    <name evidence="1" type="ORF">SAMN04487969_11995</name>
</gene>
<dbReference type="AlphaFoldDB" id="A0A1I2H201"/>
<dbReference type="InterPro" id="IPR014962">
    <property type="entry name" value="YolD"/>
</dbReference>
<dbReference type="Proteomes" id="UP000183410">
    <property type="component" value="Unassembled WGS sequence"/>
</dbReference>
<reference evidence="2" key="1">
    <citation type="submission" date="2016-10" db="EMBL/GenBank/DDBJ databases">
        <authorList>
            <person name="Varghese N."/>
            <person name="Submissions S."/>
        </authorList>
    </citation>
    <scope>NUCLEOTIDE SEQUENCE [LARGE SCALE GENOMIC DNA]</scope>
    <source>
        <strain evidence="2">CGMCC 1.10223</strain>
    </source>
</reference>
<accession>A0A1I2H201</accession>
<organism evidence="1 2">
    <name type="scientific">Paenibacillus algorifonticola</name>
    <dbReference type="NCBI Taxonomy" id="684063"/>
    <lineage>
        <taxon>Bacteria</taxon>
        <taxon>Bacillati</taxon>
        <taxon>Bacillota</taxon>
        <taxon>Bacilli</taxon>
        <taxon>Bacillales</taxon>
        <taxon>Paenibacillaceae</taxon>
        <taxon>Paenibacillus</taxon>
    </lineage>
</organism>
<dbReference type="EMBL" id="FONN01000019">
    <property type="protein sequence ID" value="SFF23413.1"/>
    <property type="molecule type" value="Genomic_DNA"/>
</dbReference>
<keyword evidence="2" id="KW-1185">Reference proteome</keyword>
<protein>
    <submittedName>
        <fullName evidence="1">YolD-like protein</fullName>
    </submittedName>
</protein>
<evidence type="ECO:0000313" key="1">
    <source>
        <dbReference type="EMBL" id="SFF23413.1"/>
    </source>
</evidence>
<sequence>MSKKLADNGLWESSRIILPEHRAAYLNLLKERHRRERVELDEQEKELISIALRSSYKHRVPLSIQMYDPFETLRVEGVVNAIADLRGAFRVEDDWYQIEDIERVEKYEDW</sequence>